<accession>A0A848LPZ3</accession>
<sequence>MRRTLAAGGLLTCLLAAAPSRAAEEGEDGRAPPLVSWKRTLCLYTACALEPLVPDLRYEWGPGSQEHWVLSWPLHPWALPPWDVPGPTLIVSPFVEPQWRRKPSAFRVLGGARVYAFPDTLRLGVLAEGAGLWG</sequence>
<proteinExistence type="predicted"/>
<reference evidence="2 3" key="1">
    <citation type="submission" date="2020-04" db="EMBL/GenBank/DDBJ databases">
        <title>Draft genome of Pyxidicoccus fallax type strain.</title>
        <authorList>
            <person name="Whitworth D.E."/>
        </authorList>
    </citation>
    <scope>NUCLEOTIDE SEQUENCE [LARGE SCALE GENOMIC DNA]</scope>
    <source>
        <strain evidence="2 3">DSM 14698</strain>
    </source>
</reference>
<dbReference type="AlphaFoldDB" id="A0A848LPZ3"/>
<comment type="caution">
    <text evidence="2">The sequence shown here is derived from an EMBL/GenBank/DDBJ whole genome shotgun (WGS) entry which is preliminary data.</text>
</comment>
<organism evidence="2 3">
    <name type="scientific">Pyxidicoccus fallax</name>
    <dbReference type="NCBI Taxonomy" id="394095"/>
    <lineage>
        <taxon>Bacteria</taxon>
        <taxon>Pseudomonadati</taxon>
        <taxon>Myxococcota</taxon>
        <taxon>Myxococcia</taxon>
        <taxon>Myxococcales</taxon>
        <taxon>Cystobacterineae</taxon>
        <taxon>Myxococcaceae</taxon>
        <taxon>Pyxidicoccus</taxon>
    </lineage>
</organism>
<keyword evidence="1" id="KW-0732">Signal</keyword>
<evidence type="ECO:0000313" key="3">
    <source>
        <dbReference type="Proteomes" id="UP000518300"/>
    </source>
</evidence>
<keyword evidence="3" id="KW-1185">Reference proteome</keyword>
<dbReference type="Proteomes" id="UP000518300">
    <property type="component" value="Unassembled WGS sequence"/>
</dbReference>
<evidence type="ECO:0000313" key="2">
    <source>
        <dbReference type="EMBL" id="NMO19712.1"/>
    </source>
</evidence>
<feature type="signal peptide" evidence="1">
    <location>
        <begin position="1"/>
        <end position="22"/>
    </location>
</feature>
<feature type="chain" id="PRO_5032763512" description="Lipoprotein" evidence="1">
    <location>
        <begin position="23"/>
        <end position="134"/>
    </location>
</feature>
<gene>
    <name evidence="2" type="ORF">HG543_33280</name>
</gene>
<feature type="non-terminal residue" evidence="2">
    <location>
        <position position="134"/>
    </location>
</feature>
<name>A0A848LPZ3_9BACT</name>
<protein>
    <recommendedName>
        <fullName evidence="4">Lipoprotein</fullName>
    </recommendedName>
</protein>
<evidence type="ECO:0000256" key="1">
    <source>
        <dbReference type="SAM" id="SignalP"/>
    </source>
</evidence>
<dbReference type="EMBL" id="JABBJJ010000201">
    <property type="protein sequence ID" value="NMO19712.1"/>
    <property type="molecule type" value="Genomic_DNA"/>
</dbReference>
<evidence type="ECO:0008006" key="4">
    <source>
        <dbReference type="Google" id="ProtNLM"/>
    </source>
</evidence>